<gene>
    <name evidence="1" type="ORF">NDU88_001391</name>
</gene>
<comment type="caution">
    <text evidence="1">The sequence shown here is derived from an EMBL/GenBank/DDBJ whole genome shotgun (WGS) entry which is preliminary data.</text>
</comment>
<dbReference type="Proteomes" id="UP001066276">
    <property type="component" value="Chromosome 9"/>
</dbReference>
<accession>A0AAV7MMJ4</accession>
<dbReference type="AlphaFoldDB" id="A0AAV7MMJ4"/>
<dbReference type="EMBL" id="JANPWB010000013">
    <property type="protein sequence ID" value="KAJ1103975.1"/>
    <property type="molecule type" value="Genomic_DNA"/>
</dbReference>
<organism evidence="1 2">
    <name type="scientific">Pleurodeles waltl</name>
    <name type="common">Iberian ribbed newt</name>
    <dbReference type="NCBI Taxonomy" id="8319"/>
    <lineage>
        <taxon>Eukaryota</taxon>
        <taxon>Metazoa</taxon>
        <taxon>Chordata</taxon>
        <taxon>Craniata</taxon>
        <taxon>Vertebrata</taxon>
        <taxon>Euteleostomi</taxon>
        <taxon>Amphibia</taxon>
        <taxon>Batrachia</taxon>
        <taxon>Caudata</taxon>
        <taxon>Salamandroidea</taxon>
        <taxon>Salamandridae</taxon>
        <taxon>Pleurodelinae</taxon>
        <taxon>Pleurodeles</taxon>
    </lineage>
</organism>
<sequence>MQAPLHLDPPGLPQVCPAWNSLPRVSQRSSRRTRVRAAGSATSKRVCSATRAVKQECHLRIQGETERDSENMRESHRCLGNAVAQLVCVTMDCML</sequence>
<keyword evidence="2" id="KW-1185">Reference proteome</keyword>
<protein>
    <submittedName>
        <fullName evidence="1">Uncharacterized protein</fullName>
    </submittedName>
</protein>
<reference evidence="1" key="1">
    <citation type="journal article" date="2022" name="bioRxiv">
        <title>Sequencing and chromosome-scale assembly of the giantPleurodeles waltlgenome.</title>
        <authorList>
            <person name="Brown T."/>
            <person name="Elewa A."/>
            <person name="Iarovenko S."/>
            <person name="Subramanian E."/>
            <person name="Araus A.J."/>
            <person name="Petzold A."/>
            <person name="Susuki M."/>
            <person name="Suzuki K.-i.T."/>
            <person name="Hayashi T."/>
            <person name="Toyoda A."/>
            <person name="Oliveira C."/>
            <person name="Osipova E."/>
            <person name="Leigh N.D."/>
            <person name="Simon A."/>
            <person name="Yun M.H."/>
        </authorList>
    </citation>
    <scope>NUCLEOTIDE SEQUENCE</scope>
    <source>
        <strain evidence="1">20211129_DDA</strain>
        <tissue evidence="1">Liver</tissue>
    </source>
</reference>
<evidence type="ECO:0000313" key="1">
    <source>
        <dbReference type="EMBL" id="KAJ1103975.1"/>
    </source>
</evidence>
<evidence type="ECO:0000313" key="2">
    <source>
        <dbReference type="Proteomes" id="UP001066276"/>
    </source>
</evidence>
<proteinExistence type="predicted"/>
<name>A0AAV7MMJ4_PLEWA</name>